<keyword evidence="1" id="KW-0812">Transmembrane</keyword>
<feature type="transmembrane region" description="Helical" evidence="1">
    <location>
        <begin position="7"/>
        <end position="25"/>
    </location>
</feature>
<keyword evidence="1" id="KW-0472">Membrane</keyword>
<name>A0ABS5QLS4_9BACT</name>
<evidence type="ECO:0000313" key="3">
    <source>
        <dbReference type="Proteomes" id="UP000680365"/>
    </source>
</evidence>
<proteinExistence type="predicted"/>
<sequence>MAIILAYILMVLIGGIVLWIIAKLFSGYPPNIIQCFVGAGIAEFVSLFDIPFIPFIVLFIVLIKIGRFEAVPAFVATMLLNNEVVLIWNSCSNTYGYIRLS</sequence>
<dbReference type="Proteomes" id="UP000680365">
    <property type="component" value="Unassembled WGS sequence"/>
</dbReference>
<reference evidence="2 3" key="1">
    <citation type="journal article" date="2021" name="Nat. Commun.">
        <title>Reductive evolution and unique predatory mode in the CPR bacterium Vampirococcus lugosii.</title>
        <authorList>
            <person name="Moreira D."/>
            <person name="Zivanovic Y."/>
            <person name="Lopez-Archilla A.I."/>
            <person name="Iniesto M."/>
            <person name="Lopez-Garcia P."/>
        </authorList>
    </citation>
    <scope>NUCLEOTIDE SEQUENCE [LARGE SCALE GENOMIC DNA]</scope>
    <source>
        <strain evidence="2">Chiprana</strain>
    </source>
</reference>
<keyword evidence="3" id="KW-1185">Reference proteome</keyword>
<evidence type="ECO:0000256" key="1">
    <source>
        <dbReference type="SAM" id="Phobius"/>
    </source>
</evidence>
<keyword evidence="1" id="KW-1133">Transmembrane helix</keyword>
<dbReference type="EMBL" id="JAEDAM010000022">
    <property type="protein sequence ID" value="MBS8121914.1"/>
    <property type="molecule type" value="Genomic_DNA"/>
</dbReference>
<gene>
    <name evidence="2" type="ORF">VAMP_40n170</name>
</gene>
<protein>
    <submittedName>
        <fullName evidence="2">Uncharacterized protein</fullName>
    </submittedName>
</protein>
<feature type="transmembrane region" description="Helical" evidence="1">
    <location>
        <begin position="31"/>
        <end position="63"/>
    </location>
</feature>
<evidence type="ECO:0000313" key="2">
    <source>
        <dbReference type="EMBL" id="MBS8121914.1"/>
    </source>
</evidence>
<dbReference type="RefSeq" id="WP_213348901.1">
    <property type="nucleotide sequence ID" value="NZ_JAEDAM010000022.1"/>
</dbReference>
<comment type="caution">
    <text evidence="2">The sequence shown here is derived from an EMBL/GenBank/DDBJ whole genome shotgun (WGS) entry which is preliminary data.</text>
</comment>
<organism evidence="2 3">
    <name type="scientific">Candidatus Vampirococcus lugosii</name>
    <dbReference type="NCBI Taxonomy" id="2789015"/>
    <lineage>
        <taxon>Bacteria</taxon>
        <taxon>Candidatus Absconditibacteriota</taxon>
        <taxon>Vampirococcus</taxon>
    </lineage>
</organism>
<accession>A0ABS5QLS4</accession>